<dbReference type="EMBL" id="LNQP01000036">
    <property type="protein sequence ID" value="KSU87716.1"/>
    <property type="molecule type" value="Genomic_DNA"/>
</dbReference>
<dbReference type="InterPro" id="IPR029044">
    <property type="entry name" value="Nucleotide-diphossugar_trans"/>
</dbReference>
<dbReference type="InterPro" id="IPR001228">
    <property type="entry name" value="IspD"/>
</dbReference>
<comment type="function">
    <text evidence="7">Catalyzes the formation of 4-diphosphocytidyl-2-C-methyl-D-erythritol from CTP and 2-C-methyl-D-erythritol 4-phosphate (MEP).</text>
</comment>
<dbReference type="RefSeq" id="WP_025909702.1">
    <property type="nucleotide sequence ID" value="NZ_KQ758652.1"/>
</dbReference>
<reference evidence="8 9" key="1">
    <citation type="submission" date="2015-11" db="EMBL/GenBank/DDBJ databases">
        <title>Bacillus caseinolyticus sp nov.</title>
        <authorList>
            <person name="Dastager S.G."/>
            <person name="Mawlankar R."/>
        </authorList>
    </citation>
    <scope>NUCLEOTIDE SEQUENCE [LARGE SCALE GENOMIC DNA]</scope>
    <source>
        <strain evidence="8 9">SGD-V-76</strain>
    </source>
</reference>
<dbReference type="HAMAP" id="MF_00108">
    <property type="entry name" value="IspD"/>
    <property type="match status" value="1"/>
</dbReference>
<sequence length="229" mass="25536">MQYDVIVLAAGQGKRMKAGRNKQFLLIRNVPLLVHTLNIFETDHTCNSIILVINDQELEDITSLLEQYPMRKVTAVVSGGQERQHSVYNGLKAIKLSNVVLIHDGARPFVKHHHIHKLVEEAAVKEAATLGVPVKETIKKVENNIVVETIERSSLWSIQTPQAFLSSTIQRAHNVAKENGYLGTDDASLVEQLGQEVAIVQGDYDNIKLTTPEDLIYAEAILTKLEQNN</sequence>
<dbReference type="PANTHER" id="PTHR32125">
    <property type="entry name" value="2-C-METHYL-D-ERYTHRITOL 4-PHOSPHATE CYTIDYLYLTRANSFERASE, CHLOROPLASTIC"/>
    <property type="match status" value="1"/>
</dbReference>
<evidence type="ECO:0000256" key="1">
    <source>
        <dbReference type="ARBA" id="ARBA00001282"/>
    </source>
</evidence>
<keyword evidence="4 7" id="KW-0808">Transferase</keyword>
<organism evidence="8 9">
    <name type="scientific">Priestia veravalensis</name>
    <dbReference type="NCBI Taxonomy" id="1414648"/>
    <lineage>
        <taxon>Bacteria</taxon>
        <taxon>Bacillati</taxon>
        <taxon>Bacillota</taxon>
        <taxon>Bacilli</taxon>
        <taxon>Bacillales</taxon>
        <taxon>Bacillaceae</taxon>
        <taxon>Priestia</taxon>
    </lineage>
</organism>
<dbReference type="PANTHER" id="PTHR32125:SF4">
    <property type="entry name" value="2-C-METHYL-D-ERYTHRITOL 4-PHOSPHATE CYTIDYLYLTRANSFERASE, CHLOROPLASTIC"/>
    <property type="match status" value="1"/>
</dbReference>
<dbReference type="InterPro" id="IPR050088">
    <property type="entry name" value="IspD/TarI_cytidylyltransf_bact"/>
</dbReference>
<dbReference type="InterPro" id="IPR018294">
    <property type="entry name" value="ISPD_synthase_CS"/>
</dbReference>
<keyword evidence="6 7" id="KW-0414">Isoprene biosynthesis</keyword>
<comment type="pathway">
    <text evidence="2 7">Isoprenoid biosynthesis; isopentenyl diphosphate biosynthesis via DXP pathway; isopentenyl diphosphate from 1-deoxy-D-xylulose 5-phosphate: step 2/6.</text>
</comment>
<keyword evidence="5 7" id="KW-0548">Nucleotidyltransferase</keyword>
<evidence type="ECO:0000256" key="5">
    <source>
        <dbReference type="ARBA" id="ARBA00022695"/>
    </source>
</evidence>
<dbReference type="GO" id="GO:0019288">
    <property type="term" value="P:isopentenyl diphosphate biosynthetic process, methylerythritol 4-phosphate pathway"/>
    <property type="evidence" value="ECO:0007669"/>
    <property type="project" value="UniProtKB-UniRule"/>
</dbReference>
<dbReference type="CDD" id="cd02516">
    <property type="entry name" value="CDP-ME_synthetase"/>
    <property type="match status" value="1"/>
</dbReference>
<feature type="site" description="Positions MEP for the nucleophilic attack" evidence="7">
    <location>
        <position position="208"/>
    </location>
</feature>
<feature type="site" description="Transition state stabilizer" evidence="7">
    <location>
        <position position="22"/>
    </location>
</feature>
<comment type="catalytic activity">
    <reaction evidence="1 7">
        <text>2-C-methyl-D-erythritol 4-phosphate + CTP + H(+) = 4-CDP-2-C-methyl-D-erythritol + diphosphate</text>
        <dbReference type="Rhea" id="RHEA:13429"/>
        <dbReference type="ChEBI" id="CHEBI:15378"/>
        <dbReference type="ChEBI" id="CHEBI:33019"/>
        <dbReference type="ChEBI" id="CHEBI:37563"/>
        <dbReference type="ChEBI" id="CHEBI:57823"/>
        <dbReference type="ChEBI" id="CHEBI:58262"/>
        <dbReference type="EC" id="2.7.7.60"/>
    </reaction>
</comment>
<accession>A0A0V8JKW6</accession>
<keyword evidence="9" id="KW-1185">Reference proteome</keyword>
<dbReference type="AlphaFoldDB" id="A0A0V8JKW6"/>
<evidence type="ECO:0000256" key="7">
    <source>
        <dbReference type="HAMAP-Rule" id="MF_00108"/>
    </source>
</evidence>
<dbReference type="GO" id="GO:0050518">
    <property type="term" value="F:2-C-methyl-D-erythritol 4-phosphate cytidylyltransferase activity"/>
    <property type="evidence" value="ECO:0007669"/>
    <property type="project" value="UniProtKB-UniRule"/>
</dbReference>
<dbReference type="NCBIfam" id="TIGR00453">
    <property type="entry name" value="ispD"/>
    <property type="match status" value="1"/>
</dbReference>
<protein>
    <recommendedName>
        <fullName evidence="7">2-C-methyl-D-erythritol 4-phosphate cytidylyltransferase</fullName>
        <ecNumber evidence="7">2.7.7.60</ecNumber>
    </recommendedName>
    <alternativeName>
        <fullName evidence="7">4-diphosphocytidyl-2C-methyl-D-erythritol synthase</fullName>
    </alternativeName>
    <alternativeName>
        <fullName evidence="7">MEP cytidylyltransferase</fullName>
        <shortName evidence="7">MCT</shortName>
    </alternativeName>
</protein>
<evidence type="ECO:0000256" key="6">
    <source>
        <dbReference type="ARBA" id="ARBA00023229"/>
    </source>
</evidence>
<proteinExistence type="inferred from homology"/>
<name>A0A0V8JKW6_9BACI</name>
<evidence type="ECO:0000313" key="8">
    <source>
        <dbReference type="EMBL" id="KSU87716.1"/>
    </source>
</evidence>
<dbReference type="UniPathway" id="UPA00056">
    <property type="reaction ID" value="UER00093"/>
</dbReference>
<dbReference type="InterPro" id="IPR034683">
    <property type="entry name" value="IspD/TarI"/>
</dbReference>
<dbReference type="Gene3D" id="3.90.550.10">
    <property type="entry name" value="Spore Coat Polysaccharide Biosynthesis Protein SpsA, Chain A"/>
    <property type="match status" value="1"/>
</dbReference>
<feature type="site" description="Transition state stabilizer" evidence="7">
    <location>
        <position position="15"/>
    </location>
</feature>
<dbReference type="Pfam" id="PF01128">
    <property type="entry name" value="IspD"/>
    <property type="match status" value="1"/>
</dbReference>
<dbReference type="FunFam" id="3.90.550.10:FF:000003">
    <property type="entry name" value="2-C-methyl-D-erythritol 4-phosphate cytidylyltransferase"/>
    <property type="match status" value="1"/>
</dbReference>
<feature type="site" description="Positions MEP for the nucleophilic attack" evidence="7">
    <location>
        <position position="152"/>
    </location>
</feature>
<dbReference type="PROSITE" id="PS01295">
    <property type="entry name" value="ISPD"/>
    <property type="match status" value="1"/>
</dbReference>
<comment type="similarity">
    <text evidence="3 7">Belongs to the IspD/TarI cytidylyltransferase family. IspD subfamily.</text>
</comment>
<gene>
    <name evidence="7" type="primary">ispD</name>
    <name evidence="8" type="ORF">AS180_11445</name>
</gene>
<evidence type="ECO:0000256" key="2">
    <source>
        <dbReference type="ARBA" id="ARBA00004787"/>
    </source>
</evidence>
<evidence type="ECO:0000256" key="3">
    <source>
        <dbReference type="ARBA" id="ARBA00009789"/>
    </source>
</evidence>
<dbReference type="SUPFAM" id="SSF53448">
    <property type="entry name" value="Nucleotide-diphospho-sugar transferases"/>
    <property type="match status" value="1"/>
</dbReference>
<dbReference type="Proteomes" id="UP000053681">
    <property type="component" value="Unassembled WGS sequence"/>
</dbReference>
<comment type="caution">
    <text evidence="8">The sequence shown here is derived from an EMBL/GenBank/DDBJ whole genome shotgun (WGS) entry which is preliminary data.</text>
</comment>
<evidence type="ECO:0000313" key="9">
    <source>
        <dbReference type="Proteomes" id="UP000053681"/>
    </source>
</evidence>
<dbReference type="EC" id="2.7.7.60" evidence="7"/>
<evidence type="ECO:0000256" key="4">
    <source>
        <dbReference type="ARBA" id="ARBA00022679"/>
    </source>
</evidence>